<gene>
    <name evidence="2" type="ORF">IFO69_14700</name>
</gene>
<comment type="caution">
    <text evidence="2">The sequence shown here is derived from an EMBL/GenBank/DDBJ whole genome shotgun (WGS) entry which is preliminary data.</text>
</comment>
<sequence length="404" mass="46457">MKRISLLPALLMIVFSISCSEEIKEAMIIEDEPVIWQELDSVYVFDKKIILAAHETDDRFFTLGQNFIGIKNYAWNGEFLGDLIYYGYQFALPEEQLFKSTLNIDYRYPINDEIAVTQIVESPDKIMVHSLLDTKHVGFILGSLVIDGEMIDDDFDRFEYQFRTGGDFVGLNGRHILLPYRKKSNSSDVYYALVEVMPEGRDVNLVGKYNFGSPIGMNYYPFLTQETIEDGFLVASYHELWKVTKDGKAEVKLSTQMNDIYGLDNIMYDPKSRMILAVSIYSGKKFISDDMGETWREMTYENDDVLFLMNNLNIIDFEHQLYALYNSQIFQLDINMESVKITELDNSGLFGNKITDLTSYYGDSLIMATTLSGAFVKPRAEFFKLRDRGEDDQVAVVSEKGLIH</sequence>
<protein>
    <submittedName>
        <fullName evidence="2">Uncharacterized protein</fullName>
    </submittedName>
</protein>
<evidence type="ECO:0000256" key="1">
    <source>
        <dbReference type="SAM" id="SignalP"/>
    </source>
</evidence>
<organism evidence="2 3">
    <name type="scientific">Echinicola arenosa</name>
    <dbReference type="NCBI Taxonomy" id="2774144"/>
    <lineage>
        <taxon>Bacteria</taxon>
        <taxon>Pseudomonadati</taxon>
        <taxon>Bacteroidota</taxon>
        <taxon>Cytophagia</taxon>
        <taxon>Cytophagales</taxon>
        <taxon>Cyclobacteriaceae</taxon>
        <taxon>Echinicola</taxon>
    </lineage>
</organism>
<dbReference type="EMBL" id="JACYTQ010000005">
    <property type="protein sequence ID" value="MBD8490004.1"/>
    <property type="molecule type" value="Genomic_DNA"/>
</dbReference>
<feature type="signal peptide" evidence="1">
    <location>
        <begin position="1"/>
        <end position="20"/>
    </location>
</feature>
<evidence type="ECO:0000313" key="2">
    <source>
        <dbReference type="EMBL" id="MBD8490004.1"/>
    </source>
</evidence>
<proteinExistence type="predicted"/>
<dbReference type="Proteomes" id="UP000647133">
    <property type="component" value="Unassembled WGS sequence"/>
</dbReference>
<reference evidence="2 3" key="1">
    <citation type="submission" date="2020-09" db="EMBL/GenBank/DDBJ databases">
        <title>Echinicola sp. CAU 1574 isolated from sand of Sido Beach.</title>
        <authorList>
            <person name="Kim W."/>
        </authorList>
    </citation>
    <scope>NUCLEOTIDE SEQUENCE [LARGE SCALE GENOMIC DNA]</scope>
    <source>
        <strain evidence="2 3">CAU 1574</strain>
    </source>
</reference>
<feature type="chain" id="PRO_5045955195" evidence="1">
    <location>
        <begin position="21"/>
        <end position="404"/>
    </location>
</feature>
<keyword evidence="3" id="KW-1185">Reference proteome</keyword>
<dbReference type="PROSITE" id="PS51257">
    <property type="entry name" value="PROKAR_LIPOPROTEIN"/>
    <property type="match status" value="1"/>
</dbReference>
<keyword evidence="1" id="KW-0732">Signal</keyword>
<dbReference type="RefSeq" id="WP_192010890.1">
    <property type="nucleotide sequence ID" value="NZ_JACYTQ010000005.1"/>
</dbReference>
<evidence type="ECO:0000313" key="3">
    <source>
        <dbReference type="Proteomes" id="UP000647133"/>
    </source>
</evidence>
<accession>A0ABR9AMH8</accession>
<name>A0ABR9AMH8_9BACT</name>